<dbReference type="GO" id="GO:0016491">
    <property type="term" value="F:oxidoreductase activity"/>
    <property type="evidence" value="ECO:0007669"/>
    <property type="project" value="UniProtKB-KW"/>
</dbReference>
<dbReference type="AlphaFoldDB" id="A0A0D2CH12"/>
<keyword evidence="6" id="KW-1185">Reference proteome</keyword>
<evidence type="ECO:0000313" key="5">
    <source>
        <dbReference type="EMBL" id="KIW64456.1"/>
    </source>
</evidence>
<keyword evidence="4" id="KW-1133">Transmembrane helix</keyword>
<evidence type="ECO:0000256" key="2">
    <source>
        <dbReference type="ARBA" id="ARBA00023002"/>
    </source>
</evidence>
<dbReference type="GO" id="GO:0043386">
    <property type="term" value="P:mycotoxin biosynthetic process"/>
    <property type="evidence" value="ECO:0007669"/>
    <property type="project" value="InterPro"/>
</dbReference>
<comment type="similarity">
    <text evidence="3">Belongs to the ustYa family.</text>
</comment>
<protein>
    <recommendedName>
        <fullName evidence="7">Oxidase ustYa</fullName>
    </recommendedName>
</protein>
<dbReference type="STRING" id="5601.A0A0D2CH12"/>
<dbReference type="PANTHER" id="PTHR33365">
    <property type="entry name" value="YALI0B05434P"/>
    <property type="match status" value="1"/>
</dbReference>
<evidence type="ECO:0000256" key="4">
    <source>
        <dbReference type="SAM" id="Phobius"/>
    </source>
</evidence>
<keyword evidence="2" id="KW-0560">Oxidoreductase</keyword>
<name>A0A0D2CH12_9EURO</name>
<evidence type="ECO:0000256" key="3">
    <source>
        <dbReference type="ARBA" id="ARBA00035112"/>
    </source>
</evidence>
<comment type="pathway">
    <text evidence="1">Mycotoxin biosynthesis.</text>
</comment>
<keyword evidence="4" id="KW-0812">Transmembrane</keyword>
<gene>
    <name evidence="5" type="ORF">PV04_09388</name>
</gene>
<dbReference type="Pfam" id="PF11807">
    <property type="entry name" value="UstYa"/>
    <property type="match status" value="1"/>
</dbReference>
<reference evidence="5 6" key="1">
    <citation type="submission" date="2015-01" db="EMBL/GenBank/DDBJ databases">
        <title>The Genome Sequence of Capronia semiimmersa CBS27337.</title>
        <authorList>
            <consortium name="The Broad Institute Genomics Platform"/>
            <person name="Cuomo C."/>
            <person name="de Hoog S."/>
            <person name="Gorbushina A."/>
            <person name="Stielow B."/>
            <person name="Teixiera M."/>
            <person name="Abouelleil A."/>
            <person name="Chapman S.B."/>
            <person name="Priest M."/>
            <person name="Young S.K."/>
            <person name="Wortman J."/>
            <person name="Nusbaum C."/>
            <person name="Birren B."/>
        </authorList>
    </citation>
    <scope>NUCLEOTIDE SEQUENCE [LARGE SCALE GENOMIC DNA]</scope>
    <source>
        <strain evidence="5 6">CBS 27337</strain>
    </source>
</reference>
<dbReference type="InterPro" id="IPR021765">
    <property type="entry name" value="UstYa-like"/>
</dbReference>
<proteinExistence type="inferred from homology"/>
<sequence length="218" mass="24912">MFEYDGWWPSARAQTYHYRPIDEDDDKEEALTSDSVWLRGRRKTPSRLSAITSKALYMILLIGVMVSSFVGGTLKHTRNGSAERKVAQPGYCNGGFFQHPTIAPARSDFAVFHQLPCLNGIRQAFWFTHDAATQGRRITDAAFPDMISPRHMSHCIDLLRQSLMCQPDLTVEVKDELGGVTGFGTVHQCRDWGQFMEWMEEWETYGQTEPYIAAEHHH</sequence>
<evidence type="ECO:0000313" key="6">
    <source>
        <dbReference type="Proteomes" id="UP000054266"/>
    </source>
</evidence>
<accession>A0A0D2CH12</accession>
<evidence type="ECO:0000256" key="1">
    <source>
        <dbReference type="ARBA" id="ARBA00004685"/>
    </source>
</evidence>
<keyword evidence="4" id="KW-0472">Membrane</keyword>
<dbReference type="EMBL" id="KN846961">
    <property type="protein sequence ID" value="KIW64456.1"/>
    <property type="molecule type" value="Genomic_DNA"/>
</dbReference>
<dbReference type="PANTHER" id="PTHR33365:SF11">
    <property type="entry name" value="TAT PATHWAY SIGNAL SEQUENCE"/>
    <property type="match status" value="1"/>
</dbReference>
<feature type="transmembrane region" description="Helical" evidence="4">
    <location>
        <begin position="55"/>
        <end position="74"/>
    </location>
</feature>
<dbReference type="HOGENOM" id="CLU_1266720_0_0_1"/>
<organism evidence="5 6">
    <name type="scientific">Phialophora macrospora</name>
    <dbReference type="NCBI Taxonomy" id="1851006"/>
    <lineage>
        <taxon>Eukaryota</taxon>
        <taxon>Fungi</taxon>
        <taxon>Dikarya</taxon>
        <taxon>Ascomycota</taxon>
        <taxon>Pezizomycotina</taxon>
        <taxon>Eurotiomycetes</taxon>
        <taxon>Chaetothyriomycetidae</taxon>
        <taxon>Chaetothyriales</taxon>
        <taxon>Herpotrichiellaceae</taxon>
        <taxon>Phialophora</taxon>
    </lineage>
</organism>
<dbReference type="Proteomes" id="UP000054266">
    <property type="component" value="Unassembled WGS sequence"/>
</dbReference>
<evidence type="ECO:0008006" key="7">
    <source>
        <dbReference type="Google" id="ProtNLM"/>
    </source>
</evidence>